<evidence type="ECO:0000313" key="2">
    <source>
        <dbReference type="Proteomes" id="UP001304461"/>
    </source>
</evidence>
<evidence type="ECO:0000313" key="1">
    <source>
        <dbReference type="EMBL" id="MEA5392765.1"/>
    </source>
</evidence>
<dbReference type="RefSeq" id="WP_323306688.1">
    <property type="nucleotide sequence ID" value="NZ_JAYGHX010000016.1"/>
</dbReference>
<dbReference type="Proteomes" id="UP001304461">
    <property type="component" value="Unassembled WGS sequence"/>
</dbReference>
<accession>A0ABU5RYN6</accession>
<proteinExistence type="predicted"/>
<dbReference type="EMBL" id="JAYGHX010000016">
    <property type="protein sequence ID" value="MEA5392765.1"/>
    <property type="molecule type" value="Genomic_DNA"/>
</dbReference>
<sequence>MPKPPGPKGLLTRTSALAVLAGCGLLGLALSRWDPLGPQSMICRHRDDPTGQIDFRVDVGRGDDRVRFADGQTLPVKSSRDRITFLEKESNNFHLSDNDGDEVAMGHAPTGQPLPGLAALKPPTVLHPDQHHDVEHHTTIDRRTLTFQENAMQKGGGRGALMMDGRCRLVAAG</sequence>
<protein>
    <submittedName>
        <fullName evidence="1">Uncharacterized protein</fullName>
    </submittedName>
</protein>
<comment type="caution">
    <text evidence="1">The sequence shown here is derived from an EMBL/GenBank/DDBJ whole genome shotgun (WGS) entry which is preliminary data.</text>
</comment>
<reference evidence="1 2" key="1">
    <citation type="submission" date="2023-12" db="EMBL/GenBank/DDBJ databases">
        <title>Baltic Sea Cyanobacteria.</title>
        <authorList>
            <person name="Delbaje E."/>
            <person name="Fewer D.P."/>
            <person name="Shishido T.K."/>
        </authorList>
    </citation>
    <scope>NUCLEOTIDE SEQUENCE [LARGE SCALE GENOMIC DNA]</scope>
    <source>
        <strain evidence="1 2">UHCC 0139</strain>
    </source>
</reference>
<organism evidence="1 2">
    <name type="scientific">Cyanobium gracile UHCC 0139</name>
    <dbReference type="NCBI Taxonomy" id="3110308"/>
    <lineage>
        <taxon>Bacteria</taxon>
        <taxon>Bacillati</taxon>
        <taxon>Cyanobacteriota</taxon>
        <taxon>Cyanophyceae</taxon>
        <taxon>Synechococcales</taxon>
        <taxon>Prochlorococcaceae</taxon>
        <taxon>Cyanobium</taxon>
    </lineage>
</organism>
<name>A0ABU5RYN6_9CYAN</name>
<keyword evidence="2" id="KW-1185">Reference proteome</keyword>
<gene>
    <name evidence="1" type="ORF">VB738_15995</name>
</gene>